<feature type="signal peptide" evidence="2">
    <location>
        <begin position="1"/>
        <end position="20"/>
    </location>
</feature>
<evidence type="ECO:0000313" key="3">
    <source>
        <dbReference type="EMBL" id="ARP37421.1"/>
    </source>
</evidence>
<gene>
    <name evidence="3" type="ORF">K08M4_06380</name>
</gene>
<dbReference type="KEGG" id="vsy:K08M4_06380"/>
<dbReference type="AlphaFoldDB" id="A0AA34TM63"/>
<organism evidence="3 4">
    <name type="scientific">Vibrio syngnathi</name>
    <dbReference type="NCBI Taxonomy" id="3034029"/>
    <lineage>
        <taxon>Bacteria</taxon>
        <taxon>Pseudomonadati</taxon>
        <taxon>Pseudomonadota</taxon>
        <taxon>Gammaproteobacteria</taxon>
        <taxon>Vibrionales</taxon>
        <taxon>Vibrionaceae</taxon>
        <taxon>Vibrio</taxon>
    </lineage>
</organism>
<dbReference type="Proteomes" id="UP000194136">
    <property type="component" value="Chromosome 1"/>
</dbReference>
<name>A0AA34TM63_9VIBR</name>
<protein>
    <submittedName>
        <fullName evidence="3">Uncharacterized protein</fullName>
    </submittedName>
</protein>
<evidence type="ECO:0000256" key="1">
    <source>
        <dbReference type="SAM" id="MobiDB-lite"/>
    </source>
</evidence>
<dbReference type="RefSeq" id="WP_086048825.1">
    <property type="nucleotide sequence ID" value="NZ_CP017916.1"/>
</dbReference>
<keyword evidence="4" id="KW-1185">Reference proteome</keyword>
<sequence>MKASLLAISISSVLAAPAFASAPQVDVELANQQTLQLIDGQMNAIDASVQYKLNEQYANATPGTTATVDDVTYEKQSNGTWAAVGAASATLVAGLLSTSSSSNSDNGVDYLPQHPDVDVDTTPRWSPEFGEDRPEMEERDFTITIINGEIHVIDANTSEWVGTVQRKDGEIIFRGNGDFEKTLVKVEGDLEANGKAAIVKGNGDWVATIERVDSGFELTGKNGTIAIDSSRPNLPTSPGHPDMDFDDTPRWAPEFGEDRPEVEERDFAVKIINGEIHIVDENTSEWVGTVQRKDGELVFIGNGDFKTTLLKVEGDLEANGKAAIVKGNGDWVATIERVDSGFELTGKNGTIAIDSSRPNLPTSPGHPDMDFDDTPRWAPEFGEDRPEVEERDFAVKIINGEIHIVDENTSEWVGTVQRKDGELVFIGSGDFKTTLLKVEGDLEANGKAAIVKGNGDWVATVSKIDDGVRIQTKNHDHVFDGSNINRSKLQSINPAKLQKAKSAIQQRLRG</sequence>
<proteinExistence type="predicted"/>
<evidence type="ECO:0000313" key="4">
    <source>
        <dbReference type="Proteomes" id="UP000194136"/>
    </source>
</evidence>
<evidence type="ECO:0000256" key="2">
    <source>
        <dbReference type="SAM" id="SignalP"/>
    </source>
</evidence>
<dbReference type="EMBL" id="CP017916">
    <property type="protein sequence ID" value="ARP37421.1"/>
    <property type="molecule type" value="Genomic_DNA"/>
</dbReference>
<feature type="chain" id="PRO_5041304162" evidence="2">
    <location>
        <begin position="21"/>
        <end position="510"/>
    </location>
</feature>
<accession>A0AA34TM63</accession>
<reference evidence="3 4" key="1">
    <citation type="submission" date="2016-10" db="EMBL/GenBank/DDBJ databases">
        <title>The High Quality Genome of Vibrio splendidus K08M4.</title>
        <authorList>
            <person name="Wendling C."/>
            <person name="Chibani C.M."/>
            <person name="Hertel R."/>
            <person name="Sproer C."/>
            <person name="Bunk B."/>
            <person name="Overmann J."/>
            <person name="Roth O."/>
            <person name="Liesegang H."/>
        </authorList>
    </citation>
    <scope>NUCLEOTIDE SEQUENCE [LARGE SCALE GENOMIC DNA]</scope>
    <source>
        <strain evidence="3 4">K08M4</strain>
    </source>
</reference>
<feature type="region of interest" description="Disordered" evidence="1">
    <location>
        <begin position="102"/>
        <end position="135"/>
    </location>
</feature>
<keyword evidence="2" id="KW-0732">Signal</keyword>